<dbReference type="InterPro" id="IPR000792">
    <property type="entry name" value="Tscrpt_reg_LuxR_C"/>
</dbReference>
<dbReference type="PANTHER" id="PTHR44688">
    <property type="entry name" value="DNA-BINDING TRANSCRIPTIONAL ACTIVATOR DEVR_DOSR"/>
    <property type="match status" value="1"/>
</dbReference>
<dbReference type="PRINTS" id="PR00038">
    <property type="entry name" value="HTHLUXR"/>
</dbReference>
<sequence length="254" mass="29021">MATPIADQLHHKLLGQDFTGTDTAWPQEQLKALAELYAETEQAIAVLSDMQANRSYICYGGIAATLGISCPVQHKTIDSIWEEEIFSGTHPDDLQNKYFLELQFFNTVKQLPQAQRHGLFAIHPLRIRNRNNQYVTILHRIFYPRTSTPEELRFALCLYTFPSYQALPPRNGCIVNPVTGALIPADHNRSRNILSRREKEILSWIDKGKMSKEIADLLSISIHTVNRHRQNILEKLHVSNAMEACRMARMMGVL</sequence>
<gene>
    <name evidence="5" type="ORF">SAMN02927921_02228</name>
</gene>
<dbReference type="AlphaFoldDB" id="A0A1K1Q306"/>
<dbReference type="EMBL" id="FPJE01000011">
    <property type="protein sequence ID" value="SFW54402.1"/>
    <property type="molecule type" value="Genomic_DNA"/>
</dbReference>
<dbReference type="PROSITE" id="PS00622">
    <property type="entry name" value="HTH_LUXR_1"/>
    <property type="match status" value="1"/>
</dbReference>
<evidence type="ECO:0000256" key="1">
    <source>
        <dbReference type="ARBA" id="ARBA00023015"/>
    </source>
</evidence>
<reference evidence="5 6" key="1">
    <citation type="submission" date="2016-11" db="EMBL/GenBank/DDBJ databases">
        <authorList>
            <person name="Jaros S."/>
            <person name="Januszkiewicz K."/>
            <person name="Wedrychowicz H."/>
        </authorList>
    </citation>
    <scope>NUCLEOTIDE SEQUENCE [LARGE SCALE GENOMIC DNA]</scope>
    <source>
        <strain evidence="5 6">CGMCC 1.12145</strain>
    </source>
</reference>
<dbReference type="Gene3D" id="3.30.450.20">
    <property type="entry name" value="PAS domain"/>
    <property type="match status" value="1"/>
</dbReference>
<dbReference type="CDD" id="cd06170">
    <property type="entry name" value="LuxR_C_like"/>
    <property type="match status" value="1"/>
</dbReference>
<keyword evidence="6" id="KW-1185">Reference proteome</keyword>
<accession>A0A1K1Q306</accession>
<name>A0A1K1Q306_9FLAO</name>
<dbReference type="InterPro" id="IPR036388">
    <property type="entry name" value="WH-like_DNA-bd_sf"/>
</dbReference>
<dbReference type="OrthoDB" id="965844at2"/>
<evidence type="ECO:0000256" key="3">
    <source>
        <dbReference type="ARBA" id="ARBA00023163"/>
    </source>
</evidence>
<evidence type="ECO:0000313" key="6">
    <source>
        <dbReference type="Proteomes" id="UP000182248"/>
    </source>
</evidence>
<protein>
    <submittedName>
        <fullName evidence="5">Regulatory protein, luxR family</fullName>
    </submittedName>
</protein>
<keyword evidence="1" id="KW-0805">Transcription regulation</keyword>
<dbReference type="SMART" id="SM00421">
    <property type="entry name" value="HTH_LUXR"/>
    <property type="match status" value="1"/>
</dbReference>
<evidence type="ECO:0000259" key="4">
    <source>
        <dbReference type="PROSITE" id="PS50043"/>
    </source>
</evidence>
<dbReference type="RefSeq" id="WP_072317449.1">
    <property type="nucleotide sequence ID" value="NZ_FPJE01000011.1"/>
</dbReference>
<dbReference type="Proteomes" id="UP000182248">
    <property type="component" value="Unassembled WGS sequence"/>
</dbReference>
<evidence type="ECO:0000313" key="5">
    <source>
        <dbReference type="EMBL" id="SFW54402.1"/>
    </source>
</evidence>
<dbReference type="Gene3D" id="1.10.10.10">
    <property type="entry name" value="Winged helix-like DNA-binding domain superfamily/Winged helix DNA-binding domain"/>
    <property type="match status" value="1"/>
</dbReference>
<dbReference type="Pfam" id="PF00196">
    <property type="entry name" value="GerE"/>
    <property type="match status" value="1"/>
</dbReference>
<dbReference type="PROSITE" id="PS50043">
    <property type="entry name" value="HTH_LUXR_2"/>
    <property type="match status" value="1"/>
</dbReference>
<feature type="domain" description="HTH luxR-type" evidence="4">
    <location>
        <begin position="187"/>
        <end position="252"/>
    </location>
</feature>
<dbReference type="PANTHER" id="PTHR44688:SF16">
    <property type="entry name" value="DNA-BINDING TRANSCRIPTIONAL ACTIVATOR DEVR_DOSR"/>
    <property type="match status" value="1"/>
</dbReference>
<dbReference type="SUPFAM" id="SSF46894">
    <property type="entry name" value="C-terminal effector domain of the bipartite response regulators"/>
    <property type="match status" value="1"/>
</dbReference>
<dbReference type="InterPro" id="IPR016032">
    <property type="entry name" value="Sig_transdc_resp-reg_C-effctor"/>
</dbReference>
<dbReference type="GO" id="GO:0006355">
    <property type="term" value="P:regulation of DNA-templated transcription"/>
    <property type="evidence" value="ECO:0007669"/>
    <property type="project" value="InterPro"/>
</dbReference>
<keyword evidence="2" id="KW-0238">DNA-binding</keyword>
<organism evidence="5 6">
    <name type="scientific">Sinomicrobium oceani</name>
    <dbReference type="NCBI Taxonomy" id="1150368"/>
    <lineage>
        <taxon>Bacteria</taxon>
        <taxon>Pseudomonadati</taxon>
        <taxon>Bacteroidota</taxon>
        <taxon>Flavobacteriia</taxon>
        <taxon>Flavobacteriales</taxon>
        <taxon>Flavobacteriaceae</taxon>
        <taxon>Sinomicrobium</taxon>
    </lineage>
</organism>
<proteinExistence type="predicted"/>
<evidence type="ECO:0000256" key="2">
    <source>
        <dbReference type="ARBA" id="ARBA00023125"/>
    </source>
</evidence>
<dbReference type="GO" id="GO:0003677">
    <property type="term" value="F:DNA binding"/>
    <property type="evidence" value="ECO:0007669"/>
    <property type="project" value="UniProtKB-KW"/>
</dbReference>
<keyword evidence="3" id="KW-0804">Transcription</keyword>
<dbReference type="STRING" id="1150368.SAMN02927921_02228"/>